<evidence type="ECO:0000259" key="2">
    <source>
        <dbReference type="Pfam" id="PF03435"/>
    </source>
</evidence>
<evidence type="ECO:0000313" key="5">
    <source>
        <dbReference type="Proteomes" id="UP001604336"/>
    </source>
</evidence>
<protein>
    <submittedName>
        <fullName evidence="4">Lysine-ketoglutarate reductase/saccharopine dehydrogenase bifunctional enzyme</fullName>
    </submittedName>
</protein>
<dbReference type="InterPro" id="IPR032095">
    <property type="entry name" value="Sacchrp_dh-like_C"/>
</dbReference>
<evidence type="ECO:0000259" key="3">
    <source>
        <dbReference type="Pfam" id="PF16653"/>
    </source>
</evidence>
<gene>
    <name evidence="4" type="ORF">Adt_08483</name>
</gene>
<feature type="domain" description="Saccharopine dehydrogenase NADP binding" evidence="2">
    <location>
        <begin position="49"/>
        <end position="148"/>
    </location>
</feature>
<dbReference type="PANTHER" id="PTHR11133">
    <property type="entry name" value="SACCHAROPINE DEHYDROGENASE"/>
    <property type="match status" value="1"/>
</dbReference>
<accession>A0ABD1VD30</accession>
<feature type="domain" description="Saccharopine dehydrogenase-like C-terminal" evidence="3">
    <location>
        <begin position="152"/>
        <end position="200"/>
    </location>
</feature>
<evidence type="ECO:0000313" key="4">
    <source>
        <dbReference type="EMBL" id="KAL2535132.1"/>
    </source>
</evidence>
<reference evidence="5" key="1">
    <citation type="submission" date="2024-07" db="EMBL/GenBank/DDBJ databases">
        <title>Two chromosome-level genome assemblies of Korean endemic species Abeliophyllum distichum and Forsythia ovata (Oleaceae).</title>
        <authorList>
            <person name="Jang H."/>
        </authorList>
    </citation>
    <scope>NUCLEOTIDE SEQUENCE [LARGE SCALE GENOMIC DNA]</scope>
</reference>
<dbReference type="Proteomes" id="UP001604336">
    <property type="component" value="Unassembled WGS sequence"/>
</dbReference>
<keyword evidence="5" id="KW-1185">Reference proteome</keyword>
<sequence>MGESLTEKCRVEVEGPWVMNFFSRGRSNDSIWGINIGSDSSQEWLKSFRTSDLDEQACVASLFLKDAEEVVESIPNATAVQLDIMNHGSLYNYISQVDIVISLLPPSCHSIVAGACIQLKKHLVTASYDDDSTSKLDEMAKSSGVTILCETGLDPGIDHMMAMKMINHAHVRGGRIKSFISYSGGLPSPEAANNPLAYKFRGGRVDSAKRLRLADFPAFALECFGSIMRTLARIGFFSTEDMVLLHHEVEVDFPNGLPTENHRATLLECGKTKDGKTTTAMALTVWIPAAIGAMLWFRKKIQTKGILRPIDPEICVPELHESKIEEQDALVVETPIVEHSVKGQGPRL</sequence>
<dbReference type="SUPFAM" id="SSF55347">
    <property type="entry name" value="Glyceraldehyde-3-phosphate dehydrogenase-like, C-terminal domain"/>
    <property type="match status" value="1"/>
</dbReference>
<evidence type="ECO:0000256" key="1">
    <source>
        <dbReference type="ARBA" id="ARBA00023002"/>
    </source>
</evidence>
<dbReference type="InterPro" id="IPR036291">
    <property type="entry name" value="NAD(P)-bd_dom_sf"/>
</dbReference>
<dbReference type="Gene3D" id="3.40.50.720">
    <property type="entry name" value="NAD(P)-binding Rossmann-like Domain"/>
    <property type="match status" value="1"/>
</dbReference>
<dbReference type="GO" id="GO:0006553">
    <property type="term" value="P:lysine metabolic process"/>
    <property type="evidence" value="ECO:0007669"/>
    <property type="project" value="UniProtKB-ARBA"/>
</dbReference>
<dbReference type="SUPFAM" id="SSF51735">
    <property type="entry name" value="NAD(P)-binding Rossmann-fold domains"/>
    <property type="match status" value="1"/>
</dbReference>
<dbReference type="InterPro" id="IPR005097">
    <property type="entry name" value="Sacchrp_dh_NADP-bd"/>
</dbReference>
<dbReference type="Gene3D" id="3.30.360.10">
    <property type="entry name" value="Dihydrodipicolinate Reductase, domain 2"/>
    <property type="match status" value="1"/>
</dbReference>
<dbReference type="EMBL" id="JBFOLK010000002">
    <property type="protein sequence ID" value="KAL2535132.1"/>
    <property type="molecule type" value="Genomic_DNA"/>
</dbReference>
<dbReference type="AlphaFoldDB" id="A0ABD1VD30"/>
<dbReference type="PANTHER" id="PTHR11133:SF22">
    <property type="entry name" value="ALPHA-AMINOADIPIC SEMIALDEHYDE SYNTHASE, MITOCHONDRIAL"/>
    <property type="match status" value="1"/>
</dbReference>
<feature type="domain" description="Saccharopine dehydrogenase-like C-terminal" evidence="3">
    <location>
        <begin position="239"/>
        <end position="321"/>
    </location>
</feature>
<comment type="caution">
    <text evidence="4">The sequence shown here is derived from an EMBL/GenBank/DDBJ whole genome shotgun (WGS) entry which is preliminary data.</text>
</comment>
<dbReference type="Pfam" id="PF16653">
    <property type="entry name" value="Sacchrp_dh_C"/>
    <property type="match status" value="2"/>
</dbReference>
<dbReference type="InterPro" id="IPR051168">
    <property type="entry name" value="AASS"/>
</dbReference>
<dbReference type="Pfam" id="PF03435">
    <property type="entry name" value="Sacchrp_dh_NADP"/>
    <property type="match status" value="1"/>
</dbReference>
<name>A0ABD1VD30_9LAMI</name>
<organism evidence="4 5">
    <name type="scientific">Abeliophyllum distichum</name>
    <dbReference type="NCBI Taxonomy" id="126358"/>
    <lineage>
        <taxon>Eukaryota</taxon>
        <taxon>Viridiplantae</taxon>
        <taxon>Streptophyta</taxon>
        <taxon>Embryophyta</taxon>
        <taxon>Tracheophyta</taxon>
        <taxon>Spermatophyta</taxon>
        <taxon>Magnoliopsida</taxon>
        <taxon>eudicotyledons</taxon>
        <taxon>Gunneridae</taxon>
        <taxon>Pentapetalae</taxon>
        <taxon>asterids</taxon>
        <taxon>lamiids</taxon>
        <taxon>Lamiales</taxon>
        <taxon>Oleaceae</taxon>
        <taxon>Forsythieae</taxon>
        <taxon>Abeliophyllum</taxon>
    </lineage>
</organism>
<dbReference type="GO" id="GO:0016491">
    <property type="term" value="F:oxidoreductase activity"/>
    <property type="evidence" value="ECO:0007669"/>
    <property type="project" value="UniProtKB-KW"/>
</dbReference>
<keyword evidence="1" id="KW-0560">Oxidoreductase</keyword>
<proteinExistence type="predicted"/>